<proteinExistence type="predicted"/>
<comment type="caution">
    <text evidence="2">The sequence shown here is derived from an EMBL/GenBank/DDBJ whole genome shotgun (WGS) entry which is preliminary data.</text>
</comment>
<sequence length="118" mass="14019">MKRTAVNIKTEKWNEIISELRKRGWIVTAKYYGFDAGIDDDFLILRKGFKKILFGWTNWVEGEIKCNDRIFKYLESEFNLEFEYGKPTSLKPLVIATYRLQSLPFFLVEKLSLLEINK</sequence>
<protein>
    <submittedName>
        <fullName evidence="2">Uncharacterized protein</fullName>
    </submittedName>
</protein>
<evidence type="ECO:0000313" key="3">
    <source>
        <dbReference type="Proteomes" id="UP000588604"/>
    </source>
</evidence>
<dbReference type="AlphaFoldDB" id="A0A841N250"/>
<evidence type="ECO:0000313" key="2">
    <source>
        <dbReference type="EMBL" id="MBB6329038.1"/>
    </source>
</evidence>
<organism evidence="2 3">
    <name type="scientific">Algoriphagus iocasae</name>
    <dbReference type="NCBI Taxonomy" id="1836499"/>
    <lineage>
        <taxon>Bacteria</taxon>
        <taxon>Pseudomonadati</taxon>
        <taxon>Bacteroidota</taxon>
        <taxon>Cytophagia</taxon>
        <taxon>Cytophagales</taxon>
        <taxon>Cyclobacteriaceae</taxon>
        <taxon>Algoriphagus</taxon>
    </lineage>
</organism>
<evidence type="ECO:0000313" key="1">
    <source>
        <dbReference type="EMBL" id="MBB6329031.1"/>
    </source>
</evidence>
<accession>A0A841N250</accession>
<gene>
    <name evidence="1" type="ORF">FHS59_004695</name>
    <name evidence="2" type="ORF">FHS59_004702</name>
</gene>
<dbReference type="Proteomes" id="UP000588604">
    <property type="component" value="Unassembled WGS sequence"/>
</dbReference>
<keyword evidence="3" id="KW-1185">Reference proteome</keyword>
<name>A0A841N250_9BACT</name>
<dbReference type="RefSeq" id="WP_184498727.1">
    <property type="nucleotide sequence ID" value="NZ_JACIJO010000008.1"/>
</dbReference>
<reference evidence="2 3" key="1">
    <citation type="submission" date="2020-08" db="EMBL/GenBank/DDBJ databases">
        <title>Genomic Encyclopedia of Type Strains, Phase IV (KMG-IV): sequencing the most valuable type-strain genomes for metagenomic binning, comparative biology and taxonomic classification.</title>
        <authorList>
            <person name="Goeker M."/>
        </authorList>
    </citation>
    <scope>NUCLEOTIDE SEQUENCE [LARGE SCALE GENOMIC DNA]</scope>
    <source>
        <strain evidence="2 3">DSM 102044</strain>
    </source>
</reference>
<dbReference type="EMBL" id="JACIJO010000008">
    <property type="protein sequence ID" value="MBB6329038.1"/>
    <property type="molecule type" value="Genomic_DNA"/>
</dbReference>
<dbReference type="EMBL" id="JACIJO010000008">
    <property type="protein sequence ID" value="MBB6329031.1"/>
    <property type="molecule type" value="Genomic_DNA"/>
</dbReference>